<dbReference type="InterPro" id="IPR019734">
    <property type="entry name" value="TPR_rpt"/>
</dbReference>
<evidence type="ECO:0000259" key="2">
    <source>
        <dbReference type="Pfam" id="PF17128"/>
    </source>
</evidence>
<dbReference type="Gene3D" id="1.25.40.10">
    <property type="entry name" value="Tetratricopeptide repeat domain"/>
    <property type="match status" value="1"/>
</dbReference>
<dbReference type="RefSeq" id="WP_116062110.1">
    <property type="nucleotide sequence ID" value="NZ_QRDZ01000014.1"/>
</dbReference>
<gene>
    <name evidence="3" type="ORF">DFP98_114160</name>
</gene>
<keyword evidence="1" id="KW-0802">TPR repeat</keyword>
<dbReference type="InterPro" id="IPR033396">
    <property type="entry name" value="DUF5107"/>
</dbReference>
<dbReference type="OrthoDB" id="174931at2"/>
<name>A0A3D9JPS3_9BACL</name>
<feature type="repeat" description="TPR" evidence="1">
    <location>
        <begin position="492"/>
        <end position="525"/>
    </location>
</feature>
<sequence length="677" mass="77548">MKVYTSIVELEGAPLEGENPLPMFASRNPHREVIEDGSFTPELKTGFGDDTGERYLPYRMQDRYTRRRRPMALKTIVLENELLQAVFLPEYGGRLYALKDRRTGRDVLYRNPAFQPANLAILNAWFSGGIEWNIGQVGHTFGTCSPIHTARMRDRDGHEFVRMYDYERCRNVFWQIDFHLPPGAKELQIYVRIINDNERSVPMYWWTNIAVEETERCRVFAATGKAIYISPELSGHGVGELPSLPSLPGGDASYPLEFPFSSEYFFLTPEECRSPWEAVAYEDGRLFYERSTARLRYRKMFCWGHHAGGQRWRDFLAKPGEGGYVEVQGGFAPTQLHGLKMPGNSVWDFTQLIGMDQVDPEKAQAADWHEAQATVERTVDALLNEEQVYAIHERLRGHADQEAGEPLHAGSGWGALERLRRSEREGRSVPEGLSFPDGTLGEPQHAWLALLREGRMPETAAWDVPASWMVQDEWRELLETSLRTEDGRGRNWTAYLHYGVMLLEVGKEEEAKAAWETSLRLRPSAWAYRNLARLAVRQEDEERAAACYEQAYLLSNGFPDRAFAEEYLQLLVRRGEYERAWRLYESLPDELAGGDRIRIVVGAAALELGQDEYMQRLFETEFAIIREGEVLIIDLWYKYHATKLAQERGTELSDALLTEAKAKFPPPGPIDFRMIGG</sequence>
<dbReference type="SUPFAM" id="SSF48452">
    <property type="entry name" value="TPR-like"/>
    <property type="match status" value="1"/>
</dbReference>
<organism evidence="3 4">
    <name type="scientific">Cohnella phaseoli</name>
    <dbReference type="NCBI Taxonomy" id="456490"/>
    <lineage>
        <taxon>Bacteria</taxon>
        <taxon>Bacillati</taxon>
        <taxon>Bacillota</taxon>
        <taxon>Bacilli</taxon>
        <taxon>Bacillales</taxon>
        <taxon>Paenibacillaceae</taxon>
        <taxon>Cohnella</taxon>
    </lineage>
</organism>
<dbReference type="PROSITE" id="PS50005">
    <property type="entry name" value="TPR"/>
    <property type="match status" value="1"/>
</dbReference>
<dbReference type="EMBL" id="QRDZ01000014">
    <property type="protein sequence ID" value="RED75799.1"/>
    <property type="molecule type" value="Genomic_DNA"/>
</dbReference>
<feature type="domain" description="DUF5107" evidence="2">
    <location>
        <begin position="55"/>
        <end position="216"/>
    </location>
</feature>
<dbReference type="InterPro" id="IPR011990">
    <property type="entry name" value="TPR-like_helical_dom_sf"/>
</dbReference>
<dbReference type="Pfam" id="PF17128">
    <property type="entry name" value="DUF5107"/>
    <property type="match status" value="1"/>
</dbReference>
<protein>
    <submittedName>
        <fullName evidence="3">Uncharacterized protein DUF5107</fullName>
    </submittedName>
</protein>
<dbReference type="AlphaFoldDB" id="A0A3D9JPS3"/>
<comment type="caution">
    <text evidence="3">The sequence shown here is derived from an EMBL/GenBank/DDBJ whole genome shotgun (WGS) entry which is preliminary data.</text>
</comment>
<dbReference type="Proteomes" id="UP000256977">
    <property type="component" value="Unassembled WGS sequence"/>
</dbReference>
<accession>A0A3D9JPS3</accession>
<reference evidence="3 4" key="1">
    <citation type="submission" date="2018-07" db="EMBL/GenBank/DDBJ databases">
        <title>Genomic Encyclopedia of Type Strains, Phase III (KMG-III): the genomes of soil and plant-associated and newly described type strains.</title>
        <authorList>
            <person name="Whitman W."/>
        </authorList>
    </citation>
    <scope>NUCLEOTIDE SEQUENCE [LARGE SCALE GENOMIC DNA]</scope>
    <source>
        <strain evidence="3 4">CECT 7287</strain>
    </source>
</reference>
<evidence type="ECO:0000256" key="1">
    <source>
        <dbReference type="PROSITE-ProRule" id="PRU00339"/>
    </source>
</evidence>
<proteinExistence type="predicted"/>
<evidence type="ECO:0000313" key="4">
    <source>
        <dbReference type="Proteomes" id="UP000256977"/>
    </source>
</evidence>
<evidence type="ECO:0000313" key="3">
    <source>
        <dbReference type="EMBL" id="RED75799.1"/>
    </source>
</evidence>
<keyword evidence="4" id="KW-1185">Reference proteome</keyword>